<dbReference type="OrthoDB" id="8480037at2"/>
<name>A0A4Q7KDE2_9PSEU</name>
<dbReference type="Gene3D" id="3.40.50.1820">
    <property type="entry name" value="alpha/beta hydrolase"/>
    <property type="match status" value="1"/>
</dbReference>
<organism evidence="3 4">
    <name type="scientific">Herbihabitans rhizosphaerae</name>
    <dbReference type="NCBI Taxonomy" id="1872711"/>
    <lineage>
        <taxon>Bacteria</taxon>
        <taxon>Bacillati</taxon>
        <taxon>Actinomycetota</taxon>
        <taxon>Actinomycetes</taxon>
        <taxon>Pseudonocardiales</taxon>
        <taxon>Pseudonocardiaceae</taxon>
        <taxon>Herbihabitans</taxon>
    </lineage>
</organism>
<feature type="domain" description="Thioesterase" evidence="2">
    <location>
        <begin position="18"/>
        <end position="124"/>
    </location>
</feature>
<evidence type="ECO:0000256" key="1">
    <source>
        <dbReference type="ARBA" id="ARBA00007169"/>
    </source>
</evidence>
<evidence type="ECO:0000313" key="4">
    <source>
        <dbReference type="Proteomes" id="UP000294257"/>
    </source>
</evidence>
<dbReference type="InterPro" id="IPR012223">
    <property type="entry name" value="TEII"/>
</dbReference>
<dbReference type="Proteomes" id="UP000294257">
    <property type="component" value="Unassembled WGS sequence"/>
</dbReference>
<dbReference type="RefSeq" id="WP_130348410.1">
    <property type="nucleotide sequence ID" value="NZ_SGWQ01000015.1"/>
</dbReference>
<dbReference type="PANTHER" id="PTHR11487:SF0">
    <property type="entry name" value="S-ACYL FATTY ACID SYNTHASE THIOESTERASE, MEDIUM CHAIN"/>
    <property type="match status" value="1"/>
</dbReference>
<protein>
    <submittedName>
        <fullName evidence="3">Thioesterase superfamily protein</fullName>
    </submittedName>
</protein>
<sequence length="161" mass="17764">MHDTTVVRRRRNPDATRRLICRGFCGGGAASYLEWDDKIGPENELAAICYPGREGRFTDEFAENWDELVADTTEAVLSATDIPYVLFGHSMGGWMAFDVTAGIERAGKRPPEALVVFSANAPSRGLTERDMLPGGHFYTPETWQKLPTFIESLNAAQPATP</sequence>
<evidence type="ECO:0000313" key="3">
    <source>
        <dbReference type="EMBL" id="RZS31197.1"/>
    </source>
</evidence>
<accession>A0A4Q7KDE2</accession>
<dbReference type="PANTHER" id="PTHR11487">
    <property type="entry name" value="THIOESTERASE"/>
    <property type="match status" value="1"/>
</dbReference>
<dbReference type="InterPro" id="IPR029058">
    <property type="entry name" value="AB_hydrolase_fold"/>
</dbReference>
<comment type="caution">
    <text evidence="3">The sequence shown here is derived from an EMBL/GenBank/DDBJ whole genome shotgun (WGS) entry which is preliminary data.</text>
</comment>
<evidence type="ECO:0000259" key="2">
    <source>
        <dbReference type="Pfam" id="PF00975"/>
    </source>
</evidence>
<dbReference type="Pfam" id="PF00975">
    <property type="entry name" value="Thioesterase"/>
    <property type="match status" value="1"/>
</dbReference>
<dbReference type="EMBL" id="SGWQ01000015">
    <property type="protein sequence ID" value="RZS31197.1"/>
    <property type="molecule type" value="Genomic_DNA"/>
</dbReference>
<dbReference type="AlphaFoldDB" id="A0A4Q7KDE2"/>
<comment type="similarity">
    <text evidence="1">Belongs to the thioesterase family.</text>
</comment>
<dbReference type="SUPFAM" id="SSF53474">
    <property type="entry name" value="alpha/beta-Hydrolases"/>
    <property type="match status" value="1"/>
</dbReference>
<dbReference type="InterPro" id="IPR001031">
    <property type="entry name" value="Thioesterase"/>
</dbReference>
<dbReference type="GO" id="GO:0008610">
    <property type="term" value="P:lipid biosynthetic process"/>
    <property type="evidence" value="ECO:0007669"/>
    <property type="project" value="TreeGrafter"/>
</dbReference>
<gene>
    <name evidence="3" type="ORF">EV193_11576</name>
</gene>
<keyword evidence="4" id="KW-1185">Reference proteome</keyword>
<reference evidence="3 4" key="1">
    <citation type="submission" date="2019-02" db="EMBL/GenBank/DDBJ databases">
        <title>Genomic Encyclopedia of Type Strains, Phase IV (KMG-IV): sequencing the most valuable type-strain genomes for metagenomic binning, comparative biology and taxonomic classification.</title>
        <authorList>
            <person name="Goeker M."/>
        </authorList>
    </citation>
    <scope>NUCLEOTIDE SEQUENCE [LARGE SCALE GENOMIC DNA]</scope>
    <source>
        <strain evidence="3 4">DSM 101727</strain>
    </source>
</reference>
<proteinExistence type="inferred from homology"/>